<organism evidence="3 4">
    <name type="scientific">Acidovorax carolinensis</name>
    <dbReference type="NCBI Taxonomy" id="553814"/>
    <lineage>
        <taxon>Bacteria</taxon>
        <taxon>Pseudomonadati</taxon>
        <taxon>Pseudomonadota</taxon>
        <taxon>Betaproteobacteria</taxon>
        <taxon>Burkholderiales</taxon>
        <taxon>Comamonadaceae</taxon>
        <taxon>Acidovorax</taxon>
    </lineage>
</organism>
<feature type="transmembrane region" description="Helical" evidence="1">
    <location>
        <begin position="137"/>
        <end position="154"/>
    </location>
</feature>
<feature type="transmembrane region" description="Helical" evidence="1">
    <location>
        <begin position="73"/>
        <end position="93"/>
    </location>
</feature>
<name>A0A240TYS7_9BURK</name>
<dbReference type="KEGG" id="acin:CBP34_02590"/>
<evidence type="ECO:0000313" key="3">
    <source>
        <dbReference type="EMBL" id="ART50779.1"/>
    </source>
</evidence>
<evidence type="ECO:0000256" key="1">
    <source>
        <dbReference type="SAM" id="Phobius"/>
    </source>
</evidence>
<dbReference type="InterPro" id="IPR050879">
    <property type="entry name" value="Acyltransferase_3"/>
</dbReference>
<dbReference type="AlphaFoldDB" id="A0A240TYS7"/>
<feature type="transmembrane region" description="Helical" evidence="1">
    <location>
        <begin position="159"/>
        <end position="179"/>
    </location>
</feature>
<dbReference type="InterPro" id="IPR002656">
    <property type="entry name" value="Acyl_transf_3_dom"/>
</dbReference>
<reference evidence="3 4" key="1">
    <citation type="submission" date="2017-05" db="EMBL/GenBank/DDBJ databases">
        <title>Polyphasic characterization of four soil-derived phenanthrene-degrading Acidovorax strains and proposal of Acidovorax phenanthrenivorans sp. nov.</title>
        <authorList>
            <person name="Singleton D.R."/>
            <person name="Lee J."/>
            <person name="Dickey A.N."/>
            <person name="Stroud A."/>
            <person name="Scholl E.H."/>
            <person name="Wright F.A."/>
            <person name="Aitken M.D."/>
        </authorList>
    </citation>
    <scope>NUCLEOTIDE SEQUENCE [LARGE SCALE GENOMIC DNA]</scope>
    <source>
        <strain evidence="3">NA3</strain>
    </source>
</reference>
<feature type="transmembrane region" description="Helical" evidence="1">
    <location>
        <begin position="286"/>
        <end position="306"/>
    </location>
</feature>
<evidence type="ECO:0000259" key="2">
    <source>
        <dbReference type="Pfam" id="PF01757"/>
    </source>
</evidence>
<keyword evidence="1" id="KW-0472">Membrane</keyword>
<dbReference type="GO" id="GO:0016747">
    <property type="term" value="F:acyltransferase activity, transferring groups other than amino-acyl groups"/>
    <property type="evidence" value="ECO:0007669"/>
    <property type="project" value="InterPro"/>
</dbReference>
<dbReference type="EMBL" id="CP021361">
    <property type="protein sequence ID" value="ART50779.1"/>
    <property type="molecule type" value="Genomic_DNA"/>
</dbReference>
<protein>
    <recommendedName>
        <fullName evidence="2">Acyltransferase 3 domain-containing protein</fullName>
    </recommendedName>
</protein>
<accession>A0A240TYS7</accession>
<dbReference type="Pfam" id="PF01757">
    <property type="entry name" value="Acyl_transf_3"/>
    <property type="match status" value="1"/>
</dbReference>
<feature type="transmembrane region" description="Helical" evidence="1">
    <location>
        <begin position="31"/>
        <end position="52"/>
    </location>
</feature>
<proteinExistence type="predicted"/>
<dbReference type="GO" id="GO:0009103">
    <property type="term" value="P:lipopolysaccharide biosynthetic process"/>
    <property type="evidence" value="ECO:0007669"/>
    <property type="project" value="TreeGrafter"/>
</dbReference>
<dbReference type="PANTHER" id="PTHR23028:SF53">
    <property type="entry name" value="ACYL_TRANSF_3 DOMAIN-CONTAINING PROTEIN"/>
    <property type="match status" value="1"/>
</dbReference>
<dbReference type="GO" id="GO:0016020">
    <property type="term" value="C:membrane"/>
    <property type="evidence" value="ECO:0007669"/>
    <property type="project" value="TreeGrafter"/>
</dbReference>
<keyword evidence="1" id="KW-1133">Transmembrane helix</keyword>
<feature type="domain" description="Acyltransferase 3" evidence="2">
    <location>
        <begin position="5"/>
        <end position="342"/>
    </location>
</feature>
<keyword evidence="1" id="KW-0812">Transmembrane</keyword>
<feature type="transmembrane region" description="Helical" evidence="1">
    <location>
        <begin position="326"/>
        <end position="347"/>
    </location>
</feature>
<dbReference type="PANTHER" id="PTHR23028">
    <property type="entry name" value="ACETYLTRANSFERASE"/>
    <property type="match status" value="1"/>
</dbReference>
<dbReference type="RefSeq" id="WP_094097218.1">
    <property type="nucleotide sequence ID" value="NZ_CP021361.1"/>
</dbReference>
<evidence type="ECO:0000313" key="4">
    <source>
        <dbReference type="Proteomes" id="UP000194432"/>
    </source>
</evidence>
<dbReference type="Proteomes" id="UP000194432">
    <property type="component" value="Chromosome 1"/>
</dbReference>
<sequence length="371" mass="40881">MRYWPALDGLRGVAVLAVMLFHAQVPQARGGFLGVDIFFVLSGFLITSQLLREVHTASRIRWGRFFMRRLVRLQPALLLLLLFYTIGWAGGWVPGSGSTMARDVGTVLLAMTHWARAFDWHPPDYLGHAWSLGIEEQFYLLWALLLATMGGYAARRWHVFLLALAGALASMCWMLWLHQSGAGPTRLYNGLDTRAMALLCGCALGSWLHARLPQSLDVALSQAQARPQSPATAGMGFASLSLLLLCMGSLDWRHPLMFAWGYMAIAVTAALLVWSLVAAPTSLCSALLAWPPLVAVGKISYGLYLWHYPLFRVAEAQALKTGLPLAYGMALAACLALLAAWASFVWVERPLRVWLTSRHANPQRHTATLSA</sequence>
<gene>
    <name evidence="3" type="ORF">CBP34_02590</name>
</gene>
<feature type="transmembrane region" description="Helical" evidence="1">
    <location>
        <begin position="256"/>
        <end position="279"/>
    </location>
</feature>
<keyword evidence="4" id="KW-1185">Reference proteome</keyword>